<reference evidence="1" key="2">
    <citation type="journal article" date="2024" name="Plant">
        <title>Genomic evolution and insights into agronomic trait innovations of Sesamum species.</title>
        <authorList>
            <person name="Miao H."/>
            <person name="Wang L."/>
            <person name="Qu L."/>
            <person name="Liu H."/>
            <person name="Sun Y."/>
            <person name="Le M."/>
            <person name="Wang Q."/>
            <person name="Wei S."/>
            <person name="Zheng Y."/>
            <person name="Lin W."/>
            <person name="Duan Y."/>
            <person name="Cao H."/>
            <person name="Xiong S."/>
            <person name="Wang X."/>
            <person name="Wei L."/>
            <person name="Li C."/>
            <person name="Ma Q."/>
            <person name="Ju M."/>
            <person name="Zhao R."/>
            <person name="Li G."/>
            <person name="Mu C."/>
            <person name="Tian Q."/>
            <person name="Mei H."/>
            <person name="Zhang T."/>
            <person name="Gao T."/>
            <person name="Zhang H."/>
        </authorList>
    </citation>
    <scope>NUCLEOTIDE SEQUENCE</scope>
    <source>
        <strain evidence="1">G01</strain>
    </source>
</reference>
<organism evidence="1">
    <name type="scientific">Sesamum angustifolium</name>
    <dbReference type="NCBI Taxonomy" id="2727405"/>
    <lineage>
        <taxon>Eukaryota</taxon>
        <taxon>Viridiplantae</taxon>
        <taxon>Streptophyta</taxon>
        <taxon>Embryophyta</taxon>
        <taxon>Tracheophyta</taxon>
        <taxon>Spermatophyta</taxon>
        <taxon>Magnoliopsida</taxon>
        <taxon>eudicotyledons</taxon>
        <taxon>Gunneridae</taxon>
        <taxon>Pentapetalae</taxon>
        <taxon>asterids</taxon>
        <taxon>lamiids</taxon>
        <taxon>Lamiales</taxon>
        <taxon>Pedaliaceae</taxon>
        <taxon>Sesamum</taxon>
    </lineage>
</organism>
<comment type="caution">
    <text evidence="1">The sequence shown here is derived from an EMBL/GenBank/DDBJ whole genome shotgun (WGS) entry which is preliminary data.</text>
</comment>
<protein>
    <recommendedName>
        <fullName evidence="2">Reverse transcriptase/retrotransposon-derived protein RNase H-like domain-containing protein</fullName>
    </recommendedName>
</protein>
<gene>
    <name evidence="1" type="ORF">Sangu_3131300</name>
</gene>
<dbReference type="EMBL" id="JACGWK010000366">
    <property type="protein sequence ID" value="KAL0300261.1"/>
    <property type="molecule type" value="Genomic_DNA"/>
</dbReference>
<name>A0AAW2K147_9LAMI</name>
<proteinExistence type="predicted"/>
<accession>A0AAW2K147</accession>
<dbReference type="AlphaFoldDB" id="A0AAW2K147"/>
<evidence type="ECO:0000313" key="1">
    <source>
        <dbReference type="EMBL" id="KAL0300261.1"/>
    </source>
</evidence>
<dbReference type="InterPro" id="IPR043502">
    <property type="entry name" value="DNA/RNA_pol_sf"/>
</dbReference>
<dbReference type="PANTHER" id="PTHR48475">
    <property type="entry name" value="RIBONUCLEASE H"/>
    <property type="match status" value="1"/>
</dbReference>
<evidence type="ECO:0008006" key="2">
    <source>
        <dbReference type="Google" id="ProtNLM"/>
    </source>
</evidence>
<dbReference type="PANTHER" id="PTHR48475:SF2">
    <property type="entry name" value="RIBONUCLEASE H"/>
    <property type="match status" value="1"/>
</dbReference>
<sequence length="303" mass="34648">MVSLSKFISKAIEKSLPFFKILRNVKNFKWTPECDEAFNDLKKYLSYPPLLAKPIERGSLFWYLAVNKNAVSFVLIKLLDRMSDQFTCEPYTLRAKKNCLLIEKGGAGAVLKDPEGIEFEVAVKLHFAVTNNEDEYVVVIAGMKLALRLRVENSEENKRADALSKFASTTSRIKSRKFTLLIFEHLENRDLFQDKELHDPKGGEGLPLLNVQAPNDDGITSIIRFLQGERSEEETQNRKMRIQSAKFTMFKGELYKRTPNGVLLKCVNRDEADYILREVHEGSCGNHFGDNALAQKVLRQGYF</sequence>
<reference evidence="1" key="1">
    <citation type="submission" date="2020-06" db="EMBL/GenBank/DDBJ databases">
        <authorList>
            <person name="Li T."/>
            <person name="Hu X."/>
            <person name="Zhang T."/>
            <person name="Song X."/>
            <person name="Zhang H."/>
            <person name="Dai N."/>
            <person name="Sheng W."/>
            <person name="Hou X."/>
            <person name="Wei L."/>
        </authorList>
    </citation>
    <scope>NUCLEOTIDE SEQUENCE</scope>
    <source>
        <strain evidence="1">G01</strain>
        <tissue evidence="1">Leaf</tissue>
    </source>
</reference>
<dbReference type="Gene3D" id="3.30.70.270">
    <property type="match status" value="1"/>
</dbReference>
<dbReference type="SUPFAM" id="SSF56672">
    <property type="entry name" value="DNA/RNA polymerases"/>
    <property type="match status" value="1"/>
</dbReference>
<dbReference type="Gene3D" id="1.10.340.70">
    <property type="match status" value="1"/>
</dbReference>
<dbReference type="InterPro" id="IPR043128">
    <property type="entry name" value="Rev_trsase/Diguanyl_cyclase"/>
</dbReference>